<evidence type="ECO:0000313" key="2">
    <source>
        <dbReference type="EMBL" id="EKB17622.1"/>
    </source>
</evidence>
<feature type="signal peptide" evidence="1">
    <location>
        <begin position="1"/>
        <end position="18"/>
    </location>
</feature>
<sequence>MRKFILILFCLMCGNVFASAEISIGTLYDYMSGQQSTYLKRVRNQGDATAFVKVAIHEITYDGDGMPQESPELTEGNRALVASPSRLIIPASGVQATRFLFMGDRDKERYFRVRFIPVLPRAEDGFDIDAGTIQKEQQQVSAGVNILTGFGSILFVMPRKSHFDTQIIEDEKMTTIINKGNTTLILDFFEECNGRKTNCSSPTKIHLLPNMKKQLMKKSDRLYRFVLIEGDKSRNMVIGH</sequence>
<reference evidence="2 3" key="1">
    <citation type="submission" date="2012-06" db="EMBL/GenBank/DDBJ databases">
        <title>The Genome Sequence of Aeromonas veronii AMC34.</title>
        <authorList>
            <consortium name="The Broad Institute Genome Sequencing Platform"/>
            <person name="Earl A."/>
            <person name="Ward D."/>
            <person name="Feldgarden M."/>
            <person name="Gevers D."/>
            <person name="Graf J."/>
            <person name="Tomasi A."/>
            <person name="Horneman A."/>
            <person name="Walker B."/>
            <person name="Young S.K."/>
            <person name="Zeng Q."/>
            <person name="Gargeya S."/>
            <person name="Fitzgerald M."/>
            <person name="Haas B."/>
            <person name="Abouelleil A."/>
            <person name="Alvarado L."/>
            <person name="Arachchi H.M."/>
            <person name="Berlin A.M."/>
            <person name="Chapman S.B."/>
            <person name="Goldberg J."/>
            <person name="Griggs A."/>
            <person name="Gujja S."/>
            <person name="Hansen M."/>
            <person name="Howarth C."/>
            <person name="Imamovic A."/>
            <person name="Larimer J."/>
            <person name="McCowan C."/>
            <person name="Montmayeur A."/>
            <person name="Murphy C."/>
            <person name="Neiman D."/>
            <person name="Pearson M."/>
            <person name="Priest M."/>
            <person name="Roberts A."/>
            <person name="Saif S."/>
            <person name="Shea T."/>
            <person name="Sisk P."/>
            <person name="Sykes S."/>
            <person name="Wortman J."/>
            <person name="Nusbaum C."/>
            <person name="Birren B."/>
        </authorList>
    </citation>
    <scope>NUCLEOTIDE SEQUENCE [LARGE SCALE GENOMIC DNA]</scope>
    <source>
        <strain evidence="2 3">AMC34</strain>
    </source>
</reference>
<dbReference type="RefSeq" id="WP_005347750.1">
    <property type="nucleotide sequence ID" value="NZ_JH823256.1"/>
</dbReference>
<dbReference type="SUPFAM" id="SSF49354">
    <property type="entry name" value="PapD-like"/>
    <property type="match status" value="1"/>
</dbReference>
<dbReference type="HOGENOM" id="CLU_103238_0_0_6"/>
<feature type="chain" id="PRO_5003845559" description="Pili assembly chaperone N-terminal domain-containing protein" evidence="1">
    <location>
        <begin position="19"/>
        <end position="240"/>
    </location>
</feature>
<keyword evidence="1" id="KW-0732">Signal</keyword>
<dbReference type="Gene3D" id="2.60.40.10">
    <property type="entry name" value="Immunoglobulins"/>
    <property type="match status" value="1"/>
</dbReference>
<dbReference type="AlphaFoldDB" id="K1INZ5"/>
<evidence type="ECO:0008006" key="4">
    <source>
        <dbReference type="Google" id="ProtNLM"/>
    </source>
</evidence>
<protein>
    <recommendedName>
        <fullName evidence="4">Pili assembly chaperone N-terminal domain-containing protein</fullName>
    </recommendedName>
</protein>
<dbReference type="Proteomes" id="UP000006087">
    <property type="component" value="Unassembled WGS sequence"/>
</dbReference>
<comment type="caution">
    <text evidence="2">The sequence shown here is derived from an EMBL/GenBank/DDBJ whole genome shotgun (WGS) entry which is preliminary data.</text>
</comment>
<name>K1INZ5_AERVE</name>
<gene>
    <name evidence="2" type="ORF">HMPREF1168_03849</name>
</gene>
<dbReference type="InterPro" id="IPR008962">
    <property type="entry name" value="PapD-like_sf"/>
</dbReference>
<evidence type="ECO:0000256" key="1">
    <source>
        <dbReference type="SAM" id="SignalP"/>
    </source>
</evidence>
<dbReference type="EMBL" id="AGWU01000024">
    <property type="protein sequence ID" value="EKB17622.1"/>
    <property type="molecule type" value="Genomic_DNA"/>
</dbReference>
<proteinExistence type="predicted"/>
<accession>K1INZ5</accession>
<evidence type="ECO:0000313" key="3">
    <source>
        <dbReference type="Proteomes" id="UP000006087"/>
    </source>
</evidence>
<dbReference type="PATRIC" id="fig|1073383.3.peg.3845"/>
<organism evidence="2 3">
    <name type="scientific">Aeromonas veronii AMC34</name>
    <dbReference type="NCBI Taxonomy" id="1073383"/>
    <lineage>
        <taxon>Bacteria</taxon>
        <taxon>Pseudomonadati</taxon>
        <taxon>Pseudomonadota</taxon>
        <taxon>Gammaproteobacteria</taxon>
        <taxon>Aeromonadales</taxon>
        <taxon>Aeromonadaceae</taxon>
        <taxon>Aeromonas</taxon>
    </lineage>
</organism>
<dbReference type="InterPro" id="IPR013783">
    <property type="entry name" value="Ig-like_fold"/>
</dbReference>